<reference evidence="1" key="2">
    <citation type="submission" date="2025-08" db="UniProtKB">
        <authorList>
            <consortium name="Ensembl"/>
        </authorList>
    </citation>
    <scope>IDENTIFICATION</scope>
</reference>
<reference evidence="1 2" key="1">
    <citation type="journal article" date="2011" name="Genome Biol. Evol.">
        <title>Integration of the genetic map and genome assembly of fugu facilitates insights into distinct features of genome evolution in teleosts and mammals.</title>
        <authorList>
            <person name="Kai W."/>
            <person name="Kikuchi K."/>
            <person name="Tohari S."/>
            <person name="Chew A.K."/>
            <person name="Tay A."/>
            <person name="Fujiwara A."/>
            <person name="Hosoya S."/>
            <person name="Suetake H."/>
            <person name="Naruse K."/>
            <person name="Brenner S."/>
            <person name="Suzuki Y."/>
            <person name="Venkatesh B."/>
        </authorList>
    </citation>
    <scope>NUCLEOTIDE SEQUENCE [LARGE SCALE GENOMIC DNA]</scope>
</reference>
<dbReference type="InParanoid" id="A0A674NF79"/>
<proteinExistence type="predicted"/>
<sequence>ILQPSLVFGELLERDMCAIILGLWLSDTALRERFFTQGMPPWNTNMGLQISNFITDLKQQCLFLHVCAFSFNH</sequence>
<keyword evidence="2" id="KW-1185">Reference proteome</keyword>
<evidence type="ECO:0000313" key="1">
    <source>
        <dbReference type="Ensembl" id="ENSTRUP00000071823.1"/>
    </source>
</evidence>
<protein>
    <submittedName>
        <fullName evidence="1">Uncharacterized protein</fullName>
    </submittedName>
</protein>
<dbReference type="Proteomes" id="UP000005226">
    <property type="component" value="Chromosome 10"/>
</dbReference>
<name>A0A674NF79_TAKRU</name>
<dbReference type="AlphaFoldDB" id="A0A674NF79"/>
<evidence type="ECO:0000313" key="2">
    <source>
        <dbReference type="Proteomes" id="UP000005226"/>
    </source>
</evidence>
<organism evidence="1 2">
    <name type="scientific">Takifugu rubripes</name>
    <name type="common">Japanese pufferfish</name>
    <name type="synonym">Fugu rubripes</name>
    <dbReference type="NCBI Taxonomy" id="31033"/>
    <lineage>
        <taxon>Eukaryota</taxon>
        <taxon>Metazoa</taxon>
        <taxon>Chordata</taxon>
        <taxon>Craniata</taxon>
        <taxon>Vertebrata</taxon>
        <taxon>Euteleostomi</taxon>
        <taxon>Actinopterygii</taxon>
        <taxon>Neopterygii</taxon>
        <taxon>Teleostei</taxon>
        <taxon>Neoteleostei</taxon>
        <taxon>Acanthomorphata</taxon>
        <taxon>Eupercaria</taxon>
        <taxon>Tetraodontiformes</taxon>
        <taxon>Tetradontoidea</taxon>
        <taxon>Tetraodontidae</taxon>
        <taxon>Takifugu</taxon>
    </lineage>
</organism>
<reference evidence="1" key="3">
    <citation type="submission" date="2025-09" db="UniProtKB">
        <authorList>
            <consortium name="Ensembl"/>
        </authorList>
    </citation>
    <scope>IDENTIFICATION</scope>
</reference>
<dbReference type="Ensembl" id="ENSTRUT00000063415.1">
    <property type="protein sequence ID" value="ENSTRUP00000071823.1"/>
    <property type="gene ID" value="ENSTRUG00000029964.1"/>
</dbReference>
<accession>A0A674NF79</accession>